<evidence type="ECO:0000313" key="8">
    <source>
        <dbReference type="EMBL" id="MBS7457013.1"/>
    </source>
</evidence>
<evidence type="ECO:0000313" key="9">
    <source>
        <dbReference type="Proteomes" id="UP000675747"/>
    </source>
</evidence>
<proteinExistence type="predicted"/>
<reference evidence="8 9" key="1">
    <citation type="journal article" date="2021" name="Microbiol. Resour. Announc.">
        <title>Draft Genome Sequence of Coralloluteibacterium stylophorae LMG 29479T.</title>
        <authorList>
            <person name="Karlyshev A.V."/>
            <person name="Kudryashova E.B."/>
            <person name="Ariskina E.V."/>
            <person name="Conroy A.P."/>
            <person name="Abidueva E.Y."/>
        </authorList>
    </citation>
    <scope>NUCLEOTIDE SEQUENCE [LARGE SCALE GENOMIC DNA]</scope>
    <source>
        <strain evidence="8 9">LMG 29479</strain>
    </source>
</reference>
<dbReference type="AlphaFoldDB" id="A0A8J7VSG4"/>
<feature type="transmembrane region" description="Helical" evidence="6">
    <location>
        <begin position="12"/>
        <end position="29"/>
    </location>
</feature>
<feature type="transmembrane region" description="Helical" evidence="6">
    <location>
        <begin position="234"/>
        <end position="255"/>
    </location>
</feature>
<dbReference type="RefSeq" id="WP_211926058.1">
    <property type="nucleotide sequence ID" value="NZ_JAGQFT020000004.1"/>
</dbReference>
<evidence type="ECO:0000256" key="1">
    <source>
        <dbReference type="ARBA" id="ARBA00004651"/>
    </source>
</evidence>
<dbReference type="Pfam" id="PF09678">
    <property type="entry name" value="Caa3_CtaG"/>
    <property type="match status" value="1"/>
</dbReference>
<gene>
    <name evidence="8" type="ORF">KB893_007675</name>
    <name evidence="7" type="ORF">KB893_06240</name>
</gene>
<evidence type="ECO:0000313" key="7">
    <source>
        <dbReference type="EMBL" id="MBR0562114.1"/>
    </source>
</evidence>
<organism evidence="7">
    <name type="scientific">Coralloluteibacterium stylophorae</name>
    <dbReference type="NCBI Taxonomy" id="1776034"/>
    <lineage>
        <taxon>Bacteria</taxon>
        <taxon>Pseudomonadati</taxon>
        <taxon>Pseudomonadota</taxon>
        <taxon>Gammaproteobacteria</taxon>
        <taxon>Lysobacterales</taxon>
        <taxon>Lysobacteraceae</taxon>
        <taxon>Coralloluteibacterium</taxon>
    </lineage>
</organism>
<dbReference type="EMBL" id="JAGQFT010000035">
    <property type="protein sequence ID" value="MBR0562114.1"/>
    <property type="molecule type" value="Genomic_DNA"/>
</dbReference>
<dbReference type="EMBL" id="JAGQFT020000004">
    <property type="protein sequence ID" value="MBS7457013.1"/>
    <property type="molecule type" value="Genomic_DNA"/>
</dbReference>
<dbReference type="Proteomes" id="UP000675747">
    <property type="component" value="Unassembled WGS sequence"/>
</dbReference>
<keyword evidence="5 6" id="KW-0472">Membrane</keyword>
<accession>A0A8J7VSG4</accession>
<protein>
    <submittedName>
        <fullName evidence="7">Cytochrome c oxidase assembly protein</fullName>
    </submittedName>
</protein>
<name>A0A8J7VSG4_9GAMM</name>
<evidence type="ECO:0000256" key="3">
    <source>
        <dbReference type="ARBA" id="ARBA00022692"/>
    </source>
</evidence>
<keyword evidence="4 6" id="KW-1133">Transmembrane helix</keyword>
<evidence type="ECO:0000256" key="4">
    <source>
        <dbReference type="ARBA" id="ARBA00022989"/>
    </source>
</evidence>
<feature type="transmembrane region" description="Helical" evidence="6">
    <location>
        <begin position="152"/>
        <end position="172"/>
    </location>
</feature>
<reference evidence="7" key="2">
    <citation type="submission" date="2021-04" db="EMBL/GenBank/DDBJ databases">
        <authorList>
            <person name="Karlyshev A.V."/>
        </authorList>
    </citation>
    <scope>NUCLEOTIDE SEQUENCE</scope>
    <source>
        <strain evidence="7">LMG 29479</strain>
    </source>
</reference>
<dbReference type="GO" id="GO:0005886">
    <property type="term" value="C:plasma membrane"/>
    <property type="evidence" value="ECO:0007669"/>
    <property type="project" value="UniProtKB-SubCell"/>
</dbReference>
<comment type="subcellular location">
    <subcellularLocation>
        <location evidence="1">Cell membrane</location>
        <topology evidence="1">Multi-pass membrane protein</topology>
    </subcellularLocation>
</comment>
<feature type="transmembrane region" description="Helical" evidence="6">
    <location>
        <begin position="114"/>
        <end position="140"/>
    </location>
</feature>
<keyword evidence="3 6" id="KW-0812">Transmembrane</keyword>
<evidence type="ECO:0000256" key="5">
    <source>
        <dbReference type="ARBA" id="ARBA00023136"/>
    </source>
</evidence>
<evidence type="ECO:0000256" key="2">
    <source>
        <dbReference type="ARBA" id="ARBA00022475"/>
    </source>
</evidence>
<dbReference type="InterPro" id="IPR019108">
    <property type="entry name" value="Caa3_assmbl_CtaG-rel"/>
</dbReference>
<evidence type="ECO:0000256" key="6">
    <source>
        <dbReference type="SAM" id="Phobius"/>
    </source>
</evidence>
<keyword evidence="9" id="KW-1185">Reference proteome</keyword>
<comment type="caution">
    <text evidence="7">The sequence shown here is derived from an EMBL/GenBank/DDBJ whole genome shotgun (WGS) entry which is preliminary data.</text>
</comment>
<keyword evidence="2" id="KW-1003">Cell membrane</keyword>
<feature type="transmembrane region" description="Helical" evidence="6">
    <location>
        <begin position="193"/>
        <end position="214"/>
    </location>
</feature>
<sequence length="279" mass="32007">MLTTWLVPWEFSWTFLACFGAAAALYLRGVARMRVSFARQLTFWTGMLLTYGSLHTYFDYYAEHEFFIHRIQQVLLHHLAPLLIMASYPGSVMRRGLPLAWRVRLRALQRSRSWRAATAVLLHPAVVSMVFVGLILLWLIPHMQTLAMIDWRLYRLMNWSMMVSGLVYWWMVLDHRPAPPGRMRPGLRVLSPAFTMSPQIVAGAIVTFTSYDLYPIFEICGRALTIDVITGQQLGGAIMWVPAAFVEVAGALLAFRQWMRLSRTARLRDPRLARPLPAA</sequence>